<keyword evidence="4" id="KW-0408">Iron</keyword>
<dbReference type="PROSITE" id="PS00644">
    <property type="entry name" value="COMPLEX1_51K_1"/>
    <property type="match status" value="1"/>
</dbReference>
<proteinExistence type="inferred from homology"/>
<sequence length="609" mass="64342">MTTDIAAMLDAHGRDRTGLLDMLWEVQRRIGYISAAAAAAIADRLALSVEDVLETATFYHFFHTAPAGRHRIYLSNTVIAKMHRYDEVYAALERETGVRFGEPASPEFGLFETACIGLSDQEPAMLVDGVVFTDLTPESVGEIVAGLKGGSTAEELANPRGLPRDARAYVEALSGSTVHTTGPVFFRGETDHESLLARCRAQSSDEVIATLTASGLRGRGGAGFPTGIKWQTCRAAPGATKYIICNADEGEPGTFKDRALLTHEPDTVFAGMAIAAHAVGAAGADSAAVPVHGIVYLRAEYAYLADYLESRLAALRERGVLGHSVDGSGGFDIRIQLGAGAYICGDESALIESCEGKRGTPRLKPPFPVQRGYLGMPTVVNNVETFAAAAHIVDHGADWFAAMGVPGSTGTRLLSVSGDCAAPGIYEVEWGTTLRSVLDMIGAHDARAVQISGPSGEMLSVAADADRVLGYDDLSCNGSFMVFDGGRDLLDVVGDFMQFFVDESCGICVPCRAGNVLLRQKVALVADGQATSSDLDEMVAWGGVVAHTSRCGLGATSPNPILTTLTKFPEIYPVRPRATVADLLPSFDPEAELTDHAAAVAQLAPQESL</sequence>
<evidence type="ECO:0000259" key="6">
    <source>
        <dbReference type="SMART" id="SM00928"/>
    </source>
</evidence>
<accession>A0A6N4VAI6</accession>
<dbReference type="InterPro" id="IPR001949">
    <property type="entry name" value="NADH-UbQ_OxRdtase_51kDa_CS"/>
</dbReference>
<dbReference type="PROSITE" id="PS00645">
    <property type="entry name" value="COMPLEX1_51K_2"/>
    <property type="match status" value="1"/>
</dbReference>
<dbReference type="Proteomes" id="UP000466785">
    <property type="component" value="Chromosome"/>
</dbReference>
<dbReference type="SMART" id="SM00928">
    <property type="entry name" value="NADH_4Fe-4S"/>
    <property type="match status" value="1"/>
</dbReference>
<dbReference type="GO" id="GO:0010181">
    <property type="term" value="F:FMN binding"/>
    <property type="evidence" value="ECO:0007669"/>
    <property type="project" value="InterPro"/>
</dbReference>
<dbReference type="SUPFAM" id="SSF140490">
    <property type="entry name" value="Nqo1C-terminal domain-like"/>
    <property type="match status" value="1"/>
</dbReference>
<keyword evidence="3" id="KW-0479">Metal-binding</keyword>
<evidence type="ECO:0000313" key="8">
    <source>
        <dbReference type="Proteomes" id="UP000466785"/>
    </source>
</evidence>
<dbReference type="Gene3D" id="1.20.1440.230">
    <property type="entry name" value="NADH-ubiquinone oxidoreductase 51kDa subunit, iron-sulphur binding domain"/>
    <property type="match status" value="1"/>
</dbReference>
<dbReference type="InterPro" id="IPR041921">
    <property type="entry name" value="NuoE_N"/>
</dbReference>
<dbReference type="InterPro" id="IPR019575">
    <property type="entry name" value="Nuop51_4Fe4S-bd"/>
</dbReference>
<keyword evidence="8" id="KW-1185">Reference proteome</keyword>
<feature type="domain" description="NADH-ubiquinone oxidoreductase 51kDa subunit iron-sulphur binding" evidence="6">
    <location>
        <begin position="490"/>
        <end position="535"/>
    </location>
</feature>
<dbReference type="AlphaFoldDB" id="A0A6N4VAI6"/>
<dbReference type="InterPro" id="IPR011538">
    <property type="entry name" value="Nuo51_FMN-bd"/>
</dbReference>
<evidence type="ECO:0000256" key="4">
    <source>
        <dbReference type="ARBA" id="ARBA00023004"/>
    </source>
</evidence>
<evidence type="ECO:0000256" key="2">
    <source>
        <dbReference type="ARBA" id="ARBA00022485"/>
    </source>
</evidence>
<dbReference type="Pfam" id="PF10589">
    <property type="entry name" value="NADH_4Fe-4S"/>
    <property type="match status" value="1"/>
</dbReference>
<dbReference type="RefSeq" id="WP_163673609.1">
    <property type="nucleotide sequence ID" value="NZ_AP022570.1"/>
</dbReference>
<dbReference type="Gene3D" id="3.40.30.10">
    <property type="entry name" value="Glutaredoxin"/>
    <property type="match status" value="1"/>
</dbReference>
<dbReference type="InterPro" id="IPR036249">
    <property type="entry name" value="Thioredoxin-like_sf"/>
</dbReference>
<keyword evidence="5" id="KW-0411">Iron-sulfur</keyword>
<dbReference type="PANTHER" id="PTHR43578:SF3">
    <property type="entry name" value="NADH-QUINONE OXIDOREDUCTASE SUBUNIT F"/>
    <property type="match status" value="1"/>
</dbReference>
<dbReference type="PANTHER" id="PTHR43578">
    <property type="entry name" value="NADH-QUINONE OXIDOREDUCTASE SUBUNIT F"/>
    <property type="match status" value="1"/>
</dbReference>
<dbReference type="SUPFAM" id="SSF142019">
    <property type="entry name" value="Nqo1 FMN-binding domain-like"/>
    <property type="match status" value="1"/>
</dbReference>
<gene>
    <name evidence="7" type="ORF">MPOR_21560</name>
</gene>
<comment type="similarity">
    <text evidence="1">Belongs to the complex I 51 kDa subunit family.</text>
</comment>
<evidence type="ECO:0000256" key="1">
    <source>
        <dbReference type="ARBA" id="ARBA00007523"/>
    </source>
</evidence>
<dbReference type="Pfam" id="PF01512">
    <property type="entry name" value="Complex1_51K"/>
    <property type="match status" value="1"/>
</dbReference>
<evidence type="ECO:0000256" key="3">
    <source>
        <dbReference type="ARBA" id="ARBA00022723"/>
    </source>
</evidence>
<dbReference type="Pfam" id="PF01257">
    <property type="entry name" value="2Fe-2S_thioredx"/>
    <property type="match status" value="1"/>
</dbReference>
<dbReference type="KEGG" id="mpof:MPOR_21560"/>
<reference evidence="7 8" key="1">
    <citation type="journal article" date="2019" name="Emerg. Microbes Infect.">
        <title>Comprehensive subspecies identification of 175 nontuberculous mycobacteria species based on 7547 genomic profiles.</title>
        <authorList>
            <person name="Matsumoto Y."/>
            <person name="Kinjo T."/>
            <person name="Motooka D."/>
            <person name="Nabeya D."/>
            <person name="Jung N."/>
            <person name="Uechi K."/>
            <person name="Horii T."/>
            <person name="Iida T."/>
            <person name="Fujita J."/>
            <person name="Nakamura S."/>
        </authorList>
    </citation>
    <scope>NUCLEOTIDE SEQUENCE [LARGE SCALE GENOMIC DNA]</scope>
    <source>
        <strain evidence="7 8">JCM 12603</strain>
    </source>
</reference>
<organism evidence="7 8">
    <name type="scientific">Mycolicibacterium poriferae</name>
    <dbReference type="NCBI Taxonomy" id="39694"/>
    <lineage>
        <taxon>Bacteria</taxon>
        <taxon>Bacillati</taxon>
        <taxon>Actinomycetota</taxon>
        <taxon>Actinomycetes</taxon>
        <taxon>Mycobacteriales</taxon>
        <taxon>Mycobacteriaceae</taxon>
        <taxon>Mycolicibacterium</taxon>
    </lineage>
</organism>
<dbReference type="GO" id="GO:0046872">
    <property type="term" value="F:metal ion binding"/>
    <property type="evidence" value="ECO:0007669"/>
    <property type="project" value="UniProtKB-KW"/>
</dbReference>
<dbReference type="EMBL" id="AP022570">
    <property type="protein sequence ID" value="BBX51130.1"/>
    <property type="molecule type" value="Genomic_DNA"/>
</dbReference>
<dbReference type="GO" id="GO:0051539">
    <property type="term" value="F:4 iron, 4 sulfur cluster binding"/>
    <property type="evidence" value="ECO:0007669"/>
    <property type="project" value="UniProtKB-KW"/>
</dbReference>
<dbReference type="Gene3D" id="3.40.50.11540">
    <property type="entry name" value="NADH-ubiquinone oxidoreductase 51kDa subunit"/>
    <property type="match status" value="1"/>
</dbReference>
<dbReference type="Gene3D" id="1.10.10.1590">
    <property type="entry name" value="NADH-quinone oxidoreductase subunit E"/>
    <property type="match status" value="1"/>
</dbReference>
<dbReference type="InterPro" id="IPR037225">
    <property type="entry name" value="Nuo51_FMN-bd_sf"/>
</dbReference>
<evidence type="ECO:0000256" key="5">
    <source>
        <dbReference type="ARBA" id="ARBA00023014"/>
    </source>
</evidence>
<evidence type="ECO:0000313" key="7">
    <source>
        <dbReference type="EMBL" id="BBX51130.1"/>
    </source>
</evidence>
<dbReference type="SUPFAM" id="SSF52833">
    <property type="entry name" value="Thioredoxin-like"/>
    <property type="match status" value="1"/>
</dbReference>
<keyword evidence="2" id="KW-0004">4Fe-4S</keyword>
<dbReference type="SUPFAM" id="SSF142984">
    <property type="entry name" value="Nqo1 middle domain-like"/>
    <property type="match status" value="1"/>
</dbReference>
<dbReference type="Gene3D" id="3.10.20.600">
    <property type="match status" value="1"/>
</dbReference>
<dbReference type="InterPro" id="IPR037207">
    <property type="entry name" value="Nuop51_4Fe4S-bd_sf"/>
</dbReference>
<name>A0A6N4VAI6_9MYCO</name>
<protein>
    <recommendedName>
        <fullName evidence="6">NADH-ubiquinone oxidoreductase 51kDa subunit iron-sulphur binding domain-containing protein</fullName>
    </recommendedName>
</protein>
<dbReference type="GO" id="GO:0008137">
    <property type="term" value="F:NADH dehydrogenase (ubiquinone) activity"/>
    <property type="evidence" value="ECO:0007669"/>
    <property type="project" value="InterPro"/>
</dbReference>